<reference evidence="1 2" key="1">
    <citation type="submission" date="2019-06" db="EMBL/GenBank/DDBJ databases">
        <title>A complete genome sequence for Luteibacter pinisoli MAH-14.</title>
        <authorList>
            <person name="Baltrus D.A."/>
        </authorList>
    </citation>
    <scope>NUCLEOTIDE SEQUENCE [LARGE SCALE GENOMIC DNA]</scope>
    <source>
        <strain evidence="1 2">MAH-14</strain>
    </source>
</reference>
<sequence>MKRRRQKKMLGDTRPELNYDWSATGMARNVQPFPVEMRVMLKPRLRRCLNPIVFPDILKRDGLTLASLLAMPNQELLGFVPDFKGLRVGDIVTVMLRHRETKKVVEAGTLTIVESAFPLTFRFSRSVLAQFGVNGRIDFFYEVRAEYGKLTVRSDPTGLMVVLHHIPGRITAPVVYTAVDGVMRVEETAQGLVVDIPASRPSCKGGDRVRMRLGDAWFDTLVLTDLEAMLEPMLKLLIRREDILRLAASEGAARFCLELAYDIEREGSVSASGSVIVPFDVGSLPEVEPEAEPSIN</sequence>
<accession>A0A4Y5Z208</accession>
<dbReference type="OrthoDB" id="9837621at2"/>
<keyword evidence="2" id="KW-1185">Reference proteome</keyword>
<proteinExistence type="predicted"/>
<dbReference type="AlphaFoldDB" id="A0A4Y5Z208"/>
<name>A0A4Y5Z208_9GAMM</name>
<dbReference type="EMBL" id="CP041046">
    <property type="protein sequence ID" value="QDE39360.1"/>
    <property type="molecule type" value="Genomic_DNA"/>
</dbReference>
<dbReference type="Proteomes" id="UP000316093">
    <property type="component" value="Chromosome"/>
</dbReference>
<organism evidence="1 2">
    <name type="scientific">Luteibacter pinisoli</name>
    <dbReference type="NCBI Taxonomy" id="2589080"/>
    <lineage>
        <taxon>Bacteria</taxon>
        <taxon>Pseudomonadati</taxon>
        <taxon>Pseudomonadota</taxon>
        <taxon>Gammaproteobacteria</taxon>
        <taxon>Lysobacterales</taxon>
        <taxon>Rhodanobacteraceae</taxon>
        <taxon>Luteibacter</taxon>
    </lineage>
</organism>
<gene>
    <name evidence="1" type="ORF">FIV34_09160</name>
</gene>
<evidence type="ECO:0000313" key="2">
    <source>
        <dbReference type="Proteomes" id="UP000316093"/>
    </source>
</evidence>
<dbReference type="RefSeq" id="WP_139981807.1">
    <property type="nucleotide sequence ID" value="NZ_CP041046.1"/>
</dbReference>
<protein>
    <submittedName>
        <fullName evidence="1">Uncharacterized protein</fullName>
    </submittedName>
</protein>
<evidence type="ECO:0000313" key="1">
    <source>
        <dbReference type="EMBL" id="QDE39360.1"/>
    </source>
</evidence>
<dbReference type="KEGG" id="lpy:FIV34_09160"/>